<dbReference type="Gene3D" id="3.40.50.150">
    <property type="entry name" value="Vaccinia Virus protein VP39"/>
    <property type="match status" value="1"/>
</dbReference>
<dbReference type="KEGG" id="dor:Desor_0355"/>
<evidence type="ECO:0000259" key="1">
    <source>
        <dbReference type="Pfam" id="PF08241"/>
    </source>
</evidence>
<dbReference type="InterPro" id="IPR013216">
    <property type="entry name" value="Methyltransf_11"/>
</dbReference>
<dbReference type="STRING" id="768706.Desor_0355"/>
<protein>
    <recommendedName>
        <fullName evidence="1">Methyltransferase type 11 domain-containing protein</fullName>
    </recommendedName>
</protein>
<reference evidence="3" key="1">
    <citation type="submission" date="2011-11" db="EMBL/GenBank/DDBJ databases">
        <title>Complete sequence of Desulfosporosinus orientis DSM 765.</title>
        <authorList>
            <person name="Lucas S."/>
            <person name="Han J."/>
            <person name="Lapidus A."/>
            <person name="Cheng J.-F."/>
            <person name="Goodwin L."/>
            <person name="Pitluck S."/>
            <person name="Peters L."/>
            <person name="Ovchinnikova G."/>
            <person name="Teshima H."/>
            <person name="Detter J.C."/>
            <person name="Han C."/>
            <person name="Tapia R."/>
            <person name="Land M."/>
            <person name="Hauser L."/>
            <person name="Kyrpides N."/>
            <person name="Ivanova N."/>
            <person name="Pagani I."/>
            <person name="Pester M."/>
            <person name="Spring S."/>
            <person name="Ollivier B."/>
            <person name="Rattei T."/>
            <person name="Klenk H.-P."/>
            <person name="Wagner M."/>
            <person name="Loy A."/>
            <person name="Woyke T."/>
        </authorList>
    </citation>
    <scope>NUCLEOTIDE SEQUENCE [LARGE SCALE GENOMIC DNA]</scope>
    <source>
        <strain evidence="3">ATCC 19365 / DSM 765 / NCIMB 8382 / VKM B-1628</strain>
    </source>
</reference>
<dbReference type="EMBL" id="CP003108">
    <property type="protein sequence ID" value="AET66064.1"/>
    <property type="molecule type" value="Genomic_DNA"/>
</dbReference>
<dbReference type="HOGENOM" id="CLU_092055_0_0_9"/>
<proteinExistence type="predicted"/>
<feature type="domain" description="Methyltransferase type 11" evidence="1">
    <location>
        <begin position="26"/>
        <end position="104"/>
    </location>
</feature>
<dbReference type="GO" id="GO:0008757">
    <property type="term" value="F:S-adenosylmethionine-dependent methyltransferase activity"/>
    <property type="evidence" value="ECO:0007669"/>
    <property type="project" value="InterPro"/>
</dbReference>
<sequence>MTVKVVNHKDILNKINELLSGFNTVLDIGCGVGETLGQFCCPIKIGVDTHRPYLENTKPGEQFVKINYRAERLSELFLPRSLDCVTLIDVIEHFEKNVAWDVLRQAEEIAAKRVIVFTPRGFFQQLDIDHYGLGGESFQRHRSGWEINDFRTRGYNILIFDKFHDQSNRAFLEAYGVEAEPIDALLAWKDCNQD</sequence>
<organism evidence="2 3">
    <name type="scientific">Desulfosporosinus orientis (strain ATCC 19365 / DSM 765 / NCIMB 8382 / VKM B-1628 / Singapore I)</name>
    <name type="common">Desulfotomaculum orientis</name>
    <dbReference type="NCBI Taxonomy" id="768706"/>
    <lineage>
        <taxon>Bacteria</taxon>
        <taxon>Bacillati</taxon>
        <taxon>Bacillota</taxon>
        <taxon>Clostridia</taxon>
        <taxon>Eubacteriales</taxon>
        <taxon>Desulfitobacteriaceae</taxon>
        <taxon>Desulfosporosinus</taxon>
    </lineage>
</organism>
<dbReference type="AlphaFoldDB" id="G7W548"/>
<gene>
    <name evidence="2" type="ordered locus">Desor_0355</name>
</gene>
<dbReference type="Pfam" id="PF08241">
    <property type="entry name" value="Methyltransf_11"/>
    <property type="match status" value="1"/>
</dbReference>
<keyword evidence="3" id="KW-1185">Reference proteome</keyword>
<reference evidence="2 3" key="2">
    <citation type="journal article" date="2012" name="J. Bacteriol.">
        <title>Complete genome sequences of Desulfosporosinus orientis DSM765T, Desulfosporosinus youngiae DSM17734T, Desulfosporosinus meridiei DSM13257T, and Desulfosporosinus acidiphilus DSM22704T.</title>
        <authorList>
            <person name="Pester M."/>
            <person name="Brambilla E."/>
            <person name="Alazard D."/>
            <person name="Rattei T."/>
            <person name="Weinmaier T."/>
            <person name="Han J."/>
            <person name="Lucas S."/>
            <person name="Lapidus A."/>
            <person name="Cheng J.F."/>
            <person name="Goodwin L."/>
            <person name="Pitluck S."/>
            <person name="Peters L."/>
            <person name="Ovchinnikova G."/>
            <person name="Teshima H."/>
            <person name="Detter J.C."/>
            <person name="Han C.S."/>
            <person name="Tapia R."/>
            <person name="Land M.L."/>
            <person name="Hauser L."/>
            <person name="Kyrpides N.C."/>
            <person name="Ivanova N.N."/>
            <person name="Pagani I."/>
            <person name="Huntmann M."/>
            <person name="Wei C.L."/>
            <person name="Davenport K.W."/>
            <person name="Daligault H."/>
            <person name="Chain P.S."/>
            <person name="Chen A."/>
            <person name="Mavromatis K."/>
            <person name="Markowitz V."/>
            <person name="Szeto E."/>
            <person name="Mikhailova N."/>
            <person name="Pati A."/>
            <person name="Wagner M."/>
            <person name="Woyke T."/>
            <person name="Ollivier B."/>
            <person name="Klenk H.P."/>
            <person name="Spring S."/>
            <person name="Loy A."/>
        </authorList>
    </citation>
    <scope>NUCLEOTIDE SEQUENCE [LARGE SCALE GENOMIC DNA]</scope>
    <source>
        <strain evidence="3">ATCC 19365 / DSM 765 / NCIMB 8382 / VKM B-1628</strain>
    </source>
</reference>
<dbReference type="Proteomes" id="UP000006346">
    <property type="component" value="Chromosome"/>
</dbReference>
<dbReference type="PATRIC" id="fig|768706.3.peg.317"/>
<dbReference type="SUPFAM" id="SSF53335">
    <property type="entry name" value="S-adenosyl-L-methionine-dependent methyltransferases"/>
    <property type="match status" value="1"/>
</dbReference>
<name>G7W548_DESOD</name>
<accession>G7W548</accession>
<dbReference type="eggNOG" id="COG2227">
    <property type="taxonomic scope" value="Bacteria"/>
</dbReference>
<evidence type="ECO:0000313" key="3">
    <source>
        <dbReference type="Proteomes" id="UP000006346"/>
    </source>
</evidence>
<evidence type="ECO:0000313" key="2">
    <source>
        <dbReference type="EMBL" id="AET66064.1"/>
    </source>
</evidence>
<dbReference type="RefSeq" id="WP_014182890.1">
    <property type="nucleotide sequence ID" value="NC_016584.1"/>
</dbReference>
<dbReference type="OrthoDB" id="8441856at2"/>
<dbReference type="InterPro" id="IPR029063">
    <property type="entry name" value="SAM-dependent_MTases_sf"/>
</dbReference>